<gene>
    <name evidence="1" type="ORF">H9736_07925</name>
</gene>
<evidence type="ECO:0000313" key="1">
    <source>
        <dbReference type="EMBL" id="HIX66161.1"/>
    </source>
</evidence>
<dbReference type="EMBL" id="DXES01000169">
    <property type="protein sequence ID" value="HIX66161.1"/>
    <property type="molecule type" value="Genomic_DNA"/>
</dbReference>
<reference evidence="1" key="2">
    <citation type="submission" date="2021-04" db="EMBL/GenBank/DDBJ databases">
        <authorList>
            <person name="Gilroy R."/>
        </authorList>
    </citation>
    <scope>NUCLEOTIDE SEQUENCE</scope>
    <source>
        <strain evidence="1">CHK188-5543</strain>
    </source>
</reference>
<dbReference type="Proteomes" id="UP000886800">
    <property type="component" value="Unassembled WGS sequence"/>
</dbReference>
<organism evidence="1 2">
    <name type="scientific">Candidatus Anaerotruncus excrementipullorum</name>
    <dbReference type="NCBI Taxonomy" id="2838465"/>
    <lineage>
        <taxon>Bacteria</taxon>
        <taxon>Bacillati</taxon>
        <taxon>Bacillota</taxon>
        <taxon>Clostridia</taxon>
        <taxon>Eubacteriales</taxon>
        <taxon>Oscillospiraceae</taxon>
        <taxon>Anaerotruncus</taxon>
    </lineage>
</organism>
<sequence length="344" mass="37288">MNQLKYKVVPQGAAEGRIPINLVYIDKKDVDAAGIYMKDACAAVAKDLNAPASIDVIDLDAVTVTSDGIMAPCAVVAFASADRGIINPEFGFIGVSEKPYSTQIVKEEPHLRQWNTEYYHGRRLYRGPYGSDMLPRWTMNETQTVTGRIANNNTGSEVMNVVDMTEILTPIFGMHQIMHDGEVLVGMSGPEVSVGIGMIVREHNGRIFGWGSVPAGGTAHASGIYAKTVKSDCAIMAATKSVHAQFVLRAINCGMVVARDISSSPVNLAIARAIGSPIDVDNISKDAWIELESVGFDRKWVESKPEKLLTQEELVAQADDILPGIEGGKKFKVSDIVEVRYAAY</sequence>
<proteinExistence type="predicted"/>
<comment type="caution">
    <text evidence="1">The sequence shown here is derived from an EMBL/GenBank/DDBJ whole genome shotgun (WGS) entry which is preliminary data.</text>
</comment>
<name>A0A9D2B7R7_9FIRM</name>
<dbReference type="AlphaFoldDB" id="A0A9D2B7R7"/>
<accession>A0A9D2B7R7</accession>
<evidence type="ECO:0000313" key="2">
    <source>
        <dbReference type="Proteomes" id="UP000886800"/>
    </source>
</evidence>
<protein>
    <submittedName>
        <fullName evidence="1">Uncharacterized protein</fullName>
    </submittedName>
</protein>
<reference evidence="1" key="1">
    <citation type="journal article" date="2021" name="PeerJ">
        <title>Extensive microbial diversity within the chicken gut microbiome revealed by metagenomics and culture.</title>
        <authorList>
            <person name="Gilroy R."/>
            <person name="Ravi A."/>
            <person name="Getino M."/>
            <person name="Pursley I."/>
            <person name="Horton D.L."/>
            <person name="Alikhan N.F."/>
            <person name="Baker D."/>
            <person name="Gharbi K."/>
            <person name="Hall N."/>
            <person name="Watson M."/>
            <person name="Adriaenssens E.M."/>
            <person name="Foster-Nyarko E."/>
            <person name="Jarju S."/>
            <person name="Secka A."/>
            <person name="Antonio M."/>
            <person name="Oren A."/>
            <person name="Chaudhuri R.R."/>
            <person name="La Ragione R."/>
            <person name="Hildebrand F."/>
            <person name="Pallen M.J."/>
        </authorList>
    </citation>
    <scope>NUCLEOTIDE SEQUENCE</scope>
    <source>
        <strain evidence="1">CHK188-5543</strain>
    </source>
</reference>